<dbReference type="Proteomes" id="UP000637299">
    <property type="component" value="Unassembled WGS sequence"/>
</dbReference>
<evidence type="ECO:0000313" key="3">
    <source>
        <dbReference type="Proteomes" id="UP000637299"/>
    </source>
</evidence>
<reference evidence="2 3" key="1">
    <citation type="submission" date="2020-09" db="EMBL/GenBank/DDBJ databases">
        <title>Genome seq and assembly of Chryseobacterium sp.</title>
        <authorList>
            <person name="Chhetri G."/>
        </authorList>
    </citation>
    <scope>NUCLEOTIDE SEQUENCE [LARGE SCALE GENOMIC DNA]</scope>
    <source>
        <strain evidence="2 3">GCR10</strain>
    </source>
</reference>
<sequence>MRKLLIFLFIVTFLFSCKTKIAAPLSVSVSVSNVKIQTKEINRNSFVLETEKDFDTIDKNYIIYIKMNHGSRKSNLDCDSSEIEEKYILFKKEDSSYIQKVVDVAVYYPTPLKSNHIINSYINLFSELKNERIKNFRTMQKSQILGLHSIHKNYIFVVEQNHPVTISFPEYDFKKDYADEKNASYEYNKNLKLFKIDSLLNSEIDELNRQNAFRFRKCRKN</sequence>
<accession>A0ABR8ZCD6</accession>
<gene>
    <name evidence="2" type="ORF">IC610_10810</name>
</gene>
<dbReference type="EMBL" id="JACYFS010000003">
    <property type="protein sequence ID" value="MBD8082905.1"/>
    <property type="molecule type" value="Genomic_DNA"/>
</dbReference>
<organism evidence="2 3">
    <name type="scientific">Chryseobacterium caseinilyticum</name>
    <dbReference type="NCBI Taxonomy" id="2771428"/>
    <lineage>
        <taxon>Bacteria</taxon>
        <taxon>Pseudomonadati</taxon>
        <taxon>Bacteroidota</taxon>
        <taxon>Flavobacteriia</taxon>
        <taxon>Flavobacteriales</taxon>
        <taxon>Weeksellaceae</taxon>
        <taxon>Chryseobacterium group</taxon>
        <taxon>Chryseobacterium</taxon>
    </lineage>
</organism>
<name>A0ABR8ZCD6_9FLAO</name>
<feature type="signal peptide" evidence="1">
    <location>
        <begin position="1"/>
        <end position="22"/>
    </location>
</feature>
<evidence type="ECO:0000256" key="1">
    <source>
        <dbReference type="SAM" id="SignalP"/>
    </source>
</evidence>
<dbReference type="PROSITE" id="PS51257">
    <property type="entry name" value="PROKAR_LIPOPROTEIN"/>
    <property type="match status" value="1"/>
</dbReference>
<feature type="chain" id="PRO_5046619501" description="Lipoprotein" evidence="1">
    <location>
        <begin position="23"/>
        <end position="221"/>
    </location>
</feature>
<evidence type="ECO:0000313" key="2">
    <source>
        <dbReference type="EMBL" id="MBD8082905.1"/>
    </source>
</evidence>
<protein>
    <recommendedName>
        <fullName evidence="4">Lipoprotein</fullName>
    </recommendedName>
</protein>
<keyword evidence="1" id="KW-0732">Signal</keyword>
<comment type="caution">
    <text evidence="2">The sequence shown here is derived from an EMBL/GenBank/DDBJ whole genome shotgun (WGS) entry which is preliminary data.</text>
</comment>
<dbReference type="RefSeq" id="WP_191736877.1">
    <property type="nucleotide sequence ID" value="NZ_JACYFS010000003.1"/>
</dbReference>
<keyword evidence="3" id="KW-1185">Reference proteome</keyword>
<proteinExistence type="predicted"/>
<evidence type="ECO:0008006" key="4">
    <source>
        <dbReference type="Google" id="ProtNLM"/>
    </source>
</evidence>